<organism evidence="18 19">
    <name type="scientific">Scophthalmus maximus</name>
    <name type="common">Turbot</name>
    <name type="synonym">Psetta maxima</name>
    <dbReference type="NCBI Taxonomy" id="52904"/>
    <lineage>
        <taxon>Eukaryota</taxon>
        <taxon>Metazoa</taxon>
        <taxon>Chordata</taxon>
        <taxon>Craniata</taxon>
        <taxon>Vertebrata</taxon>
        <taxon>Euteleostomi</taxon>
        <taxon>Actinopterygii</taxon>
        <taxon>Neopterygii</taxon>
        <taxon>Teleostei</taxon>
        <taxon>Neoteleostei</taxon>
        <taxon>Acanthomorphata</taxon>
        <taxon>Carangaria</taxon>
        <taxon>Pleuronectiformes</taxon>
        <taxon>Pleuronectoidei</taxon>
        <taxon>Scophthalmidae</taxon>
        <taxon>Scophthalmus</taxon>
    </lineage>
</organism>
<keyword evidence="6 17" id="KW-0812">Transmembrane</keyword>
<evidence type="ECO:0000256" key="6">
    <source>
        <dbReference type="ARBA" id="ARBA00022692"/>
    </source>
</evidence>
<evidence type="ECO:0000256" key="10">
    <source>
        <dbReference type="ARBA" id="ARBA00030359"/>
    </source>
</evidence>
<name>A0A8D3CUA1_SCOMX</name>
<comment type="catalytic activity">
    <reaction evidence="12">
        <text>L-phenylalanine(in) = L-phenylalanine(out)</text>
        <dbReference type="Rhea" id="RHEA:27950"/>
        <dbReference type="ChEBI" id="CHEBI:58095"/>
    </reaction>
</comment>
<dbReference type="Ensembl" id="ENSSMAT00000060710.1">
    <property type="protein sequence ID" value="ENSSMAP00000050859.1"/>
    <property type="gene ID" value="ENSSMAG00000017885.2"/>
</dbReference>
<evidence type="ECO:0000256" key="8">
    <source>
        <dbReference type="ARBA" id="ARBA00023136"/>
    </source>
</evidence>
<feature type="transmembrane region" description="Helical" evidence="17">
    <location>
        <begin position="453"/>
        <end position="474"/>
    </location>
</feature>
<dbReference type="PANTHER" id="PTHR20766">
    <property type="entry name" value="LARGE NEUTRAL AMINO ACIDS TRANSPORTER SMALL SUBUNIT 4-LIKE ISOFORM X1"/>
    <property type="match status" value="1"/>
</dbReference>
<gene>
    <name evidence="18" type="primary">SLC43A2</name>
</gene>
<keyword evidence="9" id="KW-0325">Glycoprotein</keyword>
<dbReference type="GO" id="GO:0015175">
    <property type="term" value="F:neutral L-amino acid transmembrane transporter activity"/>
    <property type="evidence" value="ECO:0007669"/>
    <property type="project" value="TreeGrafter"/>
</dbReference>
<feature type="region of interest" description="Disordered" evidence="16">
    <location>
        <begin position="391"/>
        <end position="415"/>
    </location>
</feature>
<dbReference type="InterPro" id="IPR011701">
    <property type="entry name" value="MFS"/>
</dbReference>
<proteinExistence type="inferred from homology"/>
<feature type="transmembrane region" description="Helical" evidence="17">
    <location>
        <begin position="514"/>
        <end position="535"/>
    </location>
</feature>
<feature type="transmembrane region" description="Helical" evidence="17">
    <location>
        <begin position="175"/>
        <end position="196"/>
    </location>
</feature>
<comment type="catalytic activity">
    <reaction evidence="14">
        <text>L-isoleucine(in) = L-isoleucine(out)</text>
        <dbReference type="Rhea" id="RHEA:70943"/>
        <dbReference type="ChEBI" id="CHEBI:58045"/>
    </reaction>
</comment>
<protein>
    <recommendedName>
        <fullName evidence="4">Large neutral amino acids transporter small subunit 4</fullName>
    </recommendedName>
    <alternativeName>
        <fullName evidence="11">L-type amino acid transporter 4</fullName>
    </alternativeName>
    <alternativeName>
        <fullName evidence="10">Solute carrier family 43 member 2</fullName>
    </alternativeName>
</protein>
<keyword evidence="5" id="KW-1003">Cell membrane</keyword>
<feature type="transmembrane region" description="Helical" evidence="17">
    <location>
        <begin position="12"/>
        <end position="38"/>
    </location>
</feature>
<feature type="transmembrane region" description="Helical" evidence="17">
    <location>
        <begin position="486"/>
        <end position="508"/>
    </location>
</feature>
<evidence type="ECO:0000256" key="16">
    <source>
        <dbReference type="SAM" id="MobiDB-lite"/>
    </source>
</evidence>
<evidence type="ECO:0000313" key="18">
    <source>
        <dbReference type="Ensembl" id="ENSSMAP00000050859.1"/>
    </source>
</evidence>
<dbReference type="GeneTree" id="ENSGT00940000153576"/>
<evidence type="ECO:0000256" key="5">
    <source>
        <dbReference type="ARBA" id="ARBA00022475"/>
    </source>
</evidence>
<dbReference type="AlphaFoldDB" id="A0A8D3CUA1"/>
<evidence type="ECO:0000256" key="14">
    <source>
        <dbReference type="ARBA" id="ARBA00036777"/>
    </source>
</evidence>
<evidence type="ECO:0000256" key="2">
    <source>
        <dbReference type="ARBA" id="ARBA00004651"/>
    </source>
</evidence>
<dbReference type="GO" id="GO:0015179">
    <property type="term" value="F:L-amino acid transmembrane transporter activity"/>
    <property type="evidence" value="ECO:0007669"/>
    <property type="project" value="TreeGrafter"/>
</dbReference>
<feature type="transmembrane region" description="Helical" evidence="17">
    <location>
        <begin position="320"/>
        <end position="339"/>
    </location>
</feature>
<evidence type="ECO:0000256" key="1">
    <source>
        <dbReference type="ARBA" id="ARBA00004187"/>
    </source>
</evidence>
<evidence type="ECO:0000256" key="15">
    <source>
        <dbReference type="ARBA" id="ARBA00036887"/>
    </source>
</evidence>
<comment type="similarity">
    <text evidence="3">Belongs to the SLC43A transporter (TC 2.A.1.44) family.</text>
</comment>
<evidence type="ECO:0000256" key="13">
    <source>
        <dbReference type="ARBA" id="ARBA00036530"/>
    </source>
</evidence>
<evidence type="ECO:0000256" key="11">
    <source>
        <dbReference type="ARBA" id="ARBA00033167"/>
    </source>
</evidence>
<comment type="catalytic activity">
    <reaction evidence="13">
        <text>L-methionine(in) = L-methionine(out)</text>
        <dbReference type="Rhea" id="RHEA:70939"/>
        <dbReference type="ChEBI" id="CHEBI:57844"/>
    </reaction>
</comment>
<dbReference type="Pfam" id="PF07690">
    <property type="entry name" value="MFS_1"/>
    <property type="match status" value="1"/>
</dbReference>
<accession>A0A8D3CUA1</accession>
<dbReference type="Proteomes" id="UP000694558">
    <property type="component" value="Chromosome 3"/>
</dbReference>
<evidence type="ECO:0000256" key="7">
    <source>
        <dbReference type="ARBA" id="ARBA00022989"/>
    </source>
</evidence>
<dbReference type="GO" id="GO:0016323">
    <property type="term" value="C:basolateral plasma membrane"/>
    <property type="evidence" value="ECO:0007669"/>
    <property type="project" value="UniProtKB-SubCell"/>
</dbReference>
<reference evidence="18" key="2">
    <citation type="submission" date="2025-08" db="UniProtKB">
        <authorList>
            <consortium name="Ensembl"/>
        </authorList>
    </citation>
    <scope>IDENTIFICATION</scope>
</reference>
<comment type="subcellular location">
    <subcellularLocation>
        <location evidence="1">Basolateral cell membrane</location>
    </subcellularLocation>
    <subcellularLocation>
        <location evidence="2">Cell membrane</location>
        <topology evidence="2">Multi-pass membrane protein</topology>
    </subcellularLocation>
</comment>
<feature type="transmembrane region" description="Helical" evidence="17">
    <location>
        <begin position="359"/>
        <end position="381"/>
    </location>
</feature>
<sequence>MAPTLATAFSRRWWMAVTAVIENLLFSAVLLGWGSLLIMLKSEGFYSYIVTQENDQNGTFSKTDEEYLEMNGWPICKDQDEMLNLAFTVGSFLLSAITLPMGIVMDKYGPRKLRLVGSACFAFSCLLIAYGASDPTNLSILIFFALALNGFGGMCMTFTSLTLPNMFGDLRSTFIALMIGSYASSAVTFPGIKVIYDLGATFISILTVWAGCACLVFVNCFVNWPLEPFPGPEDMDFTVKIKFSWLGFDHKITGKQFYRQVTTVGRRLSVGNSIKQQHQPQKDLATQEANKLCLSTVDLEVKCKAGGETQSFMKSILSPIFLLSLITMCVTQLRLIFYMGAMNTILESLTAGDLSTVSVYTSIFGVLQLLCLVTSPVIGYVMDWRLKDCEDENDKRDSEEKEKKKEPGQPRGPDKQIQKIVNATRAFIFTNLLLVGFGFTCIVPNLPLQILSFVLHTIVRGFIHSAVGGLYAAVYPSSQFGSLTGMQSLISALFALLQQPLFMAMVGPLEGDPLWVNVGLLVLSMMGFCLPLYLLCHSRHLQRLRDEREEDPKIYVKINDGSKPEAFV</sequence>
<evidence type="ECO:0000256" key="17">
    <source>
        <dbReference type="SAM" id="Phobius"/>
    </source>
</evidence>
<feature type="transmembrane region" description="Helical" evidence="17">
    <location>
        <begin position="426"/>
        <end position="447"/>
    </location>
</feature>
<dbReference type="InterPro" id="IPR036259">
    <property type="entry name" value="MFS_trans_sf"/>
</dbReference>
<dbReference type="Gene3D" id="1.20.1250.20">
    <property type="entry name" value="MFS general substrate transporter like domains"/>
    <property type="match status" value="1"/>
</dbReference>
<keyword evidence="8 17" id="KW-0472">Membrane</keyword>
<evidence type="ECO:0000256" key="3">
    <source>
        <dbReference type="ARBA" id="ARBA00006595"/>
    </source>
</evidence>
<dbReference type="SUPFAM" id="SSF103473">
    <property type="entry name" value="MFS general substrate transporter"/>
    <property type="match status" value="1"/>
</dbReference>
<evidence type="ECO:0000256" key="12">
    <source>
        <dbReference type="ARBA" id="ARBA00036466"/>
    </source>
</evidence>
<dbReference type="PANTHER" id="PTHR20766:SF2">
    <property type="entry name" value="LARGE NEUTRAL AMINO ACIDS TRANSPORTER SMALL SUBUNIT 4"/>
    <property type="match status" value="1"/>
</dbReference>
<feature type="transmembrane region" description="Helical" evidence="17">
    <location>
        <begin position="202"/>
        <end position="222"/>
    </location>
</feature>
<feature type="transmembrane region" description="Helical" evidence="17">
    <location>
        <begin position="115"/>
        <end position="132"/>
    </location>
</feature>
<evidence type="ECO:0000256" key="4">
    <source>
        <dbReference type="ARBA" id="ARBA00020691"/>
    </source>
</evidence>
<keyword evidence="7 17" id="KW-1133">Transmembrane helix</keyword>
<feature type="transmembrane region" description="Helical" evidence="17">
    <location>
        <begin position="82"/>
        <end position="103"/>
    </location>
</feature>
<evidence type="ECO:0000313" key="19">
    <source>
        <dbReference type="Proteomes" id="UP000694558"/>
    </source>
</evidence>
<feature type="transmembrane region" description="Helical" evidence="17">
    <location>
        <begin position="138"/>
        <end position="163"/>
    </location>
</feature>
<comment type="catalytic activity">
    <reaction evidence="15">
        <text>L-leucine(in) = L-leucine(out)</text>
        <dbReference type="Rhea" id="RHEA:73011"/>
        <dbReference type="ChEBI" id="CHEBI:57427"/>
    </reaction>
</comment>
<evidence type="ECO:0000256" key="9">
    <source>
        <dbReference type="ARBA" id="ARBA00023180"/>
    </source>
</evidence>
<reference evidence="18" key="1">
    <citation type="submission" date="2023-05" db="EMBL/GenBank/DDBJ databases">
        <title>High-quality long-read genome of Scophthalmus maximus.</title>
        <authorList>
            <person name="Lien S."/>
            <person name="Martinez P."/>
        </authorList>
    </citation>
    <scope>NUCLEOTIDE SEQUENCE [LARGE SCALE GENOMIC DNA]</scope>
</reference>